<comment type="caution">
    <text evidence="2">The sequence shown here is derived from an EMBL/GenBank/DDBJ whole genome shotgun (WGS) entry which is preliminary data.</text>
</comment>
<proteinExistence type="predicted"/>
<dbReference type="Proteomes" id="UP000570166">
    <property type="component" value="Unassembled WGS sequence"/>
</dbReference>
<dbReference type="Gene3D" id="3.40.630.30">
    <property type="match status" value="1"/>
</dbReference>
<evidence type="ECO:0000313" key="2">
    <source>
        <dbReference type="EMBL" id="MBA2932651.1"/>
    </source>
</evidence>
<dbReference type="PROSITE" id="PS51186">
    <property type="entry name" value="GNAT"/>
    <property type="match status" value="1"/>
</dbReference>
<dbReference type="Pfam" id="PF13302">
    <property type="entry name" value="Acetyltransf_3"/>
    <property type="match status" value="1"/>
</dbReference>
<dbReference type="InterPro" id="IPR016181">
    <property type="entry name" value="Acyl_CoA_acyltransferase"/>
</dbReference>
<accession>A0A838KZY7</accession>
<keyword evidence="3" id="KW-1185">Reference proteome</keyword>
<organism evidence="2 3">
    <name type="scientific">Sphingomonas chungangi</name>
    <dbReference type="NCBI Taxonomy" id="2683589"/>
    <lineage>
        <taxon>Bacteria</taxon>
        <taxon>Pseudomonadati</taxon>
        <taxon>Pseudomonadota</taxon>
        <taxon>Alphaproteobacteria</taxon>
        <taxon>Sphingomonadales</taxon>
        <taxon>Sphingomonadaceae</taxon>
        <taxon>Sphingomonas</taxon>
    </lineage>
</organism>
<dbReference type="AlphaFoldDB" id="A0A838KZY7"/>
<evidence type="ECO:0000259" key="1">
    <source>
        <dbReference type="PROSITE" id="PS51186"/>
    </source>
</evidence>
<keyword evidence="2" id="KW-0808">Transferase</keyword>
<feature type="domain" description="N-acetyltransferase" evidence="1">
    <location>
        <begin position="7"/>
        <end position="170"/>
    </location>
</feature>
<dbReference type="SUPFAM" id="SSF55729">
    <property type="entry name" value="Acyl-CoA N-acyltransferases (Nat)"/>
    <property type="match status" value="1"/>
</dbReference>
<dbReference type="PANTHER" id="PTHR43415:SF3">
    <property type="entry name" value="GNAT-FAMILY ACETYLTRANSFERASE"/>
    <property type="match status" value="1"/>
</dbReference>
<dbReference type="GO" id="GO:0016747">
    <property type="term" value="F:acyltransferase activity, transferring groups other than amino-acyl groups"/>
    <property type="evidence" value="ECO:0007669"/>
    <property type="project" value="InterPro"/>
</dbReference>
<dbReference type="InterPro" id="IPR000182">
    <property type="entry name" value="GNAT_dom"/>
</dbReference>
<evidence type="ECO:0000313" key="3">
    <source>
        <dbReference type="Proteomes" id="UP000570166"/>
    </source>
</evidence>
<reference evidence="2 3" key="1">
    <citation type="submission" date="2020-07" db="EMBL/GenBank/DDBJ databases">
        <authorList>
            <person name="Sun Q."/>
        </authorList>
    </citation>
    <scope>NUCLEOTIDE SEQUENCE [LARGE SCALE GENOMIC DNA]</scope>
    <source>
        <strain evidence="2 3">CGMCC 1.13654</strain>
    </source>
</reference>
<gene>
    <name evidence="2" type="ORF">HZF05_00955</name>
</gene>
<dbReference type="PANTHER" id="PTHR43415">
    <property type="entry name" value="SPERMIDINE N(1)-ACETYLTRANSFERASE"/>
    <property type="match status" value="1"/>
</dbReference>
<sequence>MIFGRDIALGPILPVDIPRLFQWGDDPGDARLNEPYRPANWQRHEDFWLNAGGDASRIFFAIRSRRDVDIIGFVQILNIHPVHRSATIGLRIGDPKFRRRGLGRDALGVAIGYCWDHLNLTRLALSVFADNLPAIGLYATMGFREEGRAARAQFIDGRWIDVVSMALLHPDRLRD</sequence>
<protein>
    <submittedName>
        <fullName evidence="2">GNAT family N-acetyltransferase</fullName>
    </submittedName>
</protein>
<dbReference type="RefSeq" id="WP_160364755.1">
    <property type="nucleotide sequence ID" value="NZ_JACEIB010000001.1"/>
</dbReference>
<name>A0A838KZY7_9SPHN</name>
<dbReference type="EMBL" id="JACEIB010000001">
    <property type="protein sequence ID" value="MBA2932651.1"/>
    <property type="molecule type" value="Genomic_DNA"/>
</dbReference>